<dbReference type="EMBL" id="DVNM01000015">
    <property type="protein sequence ID" value="HIU68884.1"/>
    <property type="molecule type" value="Genomic_DNA"/>
</dbReference>
<reference evidence="5" key="2">
    <citation type="journal article" date="2021" name="PeerJ">
        <title>Extensive microbial diversity within the chicken gut microbiome revealed by metagenomics and culture.</title>
        <authorList>
            <person name="Gilroy R."/>
            <person name="Ravi A."/>
            <person name="Getino M."/>
            <person name="Pursley I."/>
            <person name="Horton D.L."/>
            <person name="Alikhan N.F."/>
            <person name="Baker D."/>
            <person name="Gharbi K."/>
            <person name="Hall N."/>
            <person name="Watson M."/>
            <person name="Adriaenssens E.M."/>
            <person name="Foster-Nyarko E."/>
            <person name="Jarju S."/>
            <person name="Secka A."/>
            <person name="Antonio M."/>
            <person name="Oren A."/>
            <person name="Chaudhuri R.R."/>
            <person name="La Ragione R."/>
            <person name="Hildebrand F."/>
            <person name="Pallen M.J."/>
        </authorList>
    </citation>
    <scope>NUCLEOTIDE SEQUENCE</scope>
    <source>
        <strain evidence="5">CHK176-6737</strain>
    </source>
</reference>
<dbReference type="PANTHER" id="PTHR21600">
    <property type="entry name" value="MITOCHONDRIAL RNA PSEUDOURIDINE SYNTHASE"/>
    <property type="match status" value="1"/>
</dbReference>
<gene>
    <name evidence="5" type="ORF">IAD23_02860</name>
</gene>
<dbReference type="InterPro" id="IPR020103">
    <property type="entry name" value="PsdUridine_synth_cat_dom_sf"/>
</dbReference>
<protein>
    <recommendedName>
        <fullName evidence="2">RNA pseudouridylate synthase</fullName>
    </recommendedName>
    <alternativeName>
        <fullName evidence="3">RNA-uridine isomerase</fullName>
    </alternativeName>
</protein>
<dbReference type="GO" id="GO:0009982">
    <property type="term" value="F:pseudouridine synthase activity"/>
    <property type="evidence" value="ECO:0007669"/>
    <property type="project" value="InterPro"/>
</dbReference>
<dbReference type="GO" id="GO:0000455">
    <property type="term" value="P:enzyme-directed rRNA pseudouridine synthesis"/>
    <property type="evidence" value="ECO:0007669"/>
    <property type="project" value="TreeGrafter"/>
</dbReference>
<dbReference type="PANTHER" id="PTHR21600:SF35">
    <property type="entry name" value="PSEUDOURIDINE SYNTHASE"/>
    <property type="match status" value="1"/>
</dbReference>
<feature type="domain" description="Pseudouridine synthase RsuA/RluA-like" evidence="4">
    <location>
        <begin position="86"/>
        <end position="226"/>
    </location>
</feature>
<dbReference type="InterPro" id="IPR050188">
    <property type="entry name" value="RluA_PseudoU_synthase"/>
</dbReference>
<accession>A0A9D1SN93</accession>
<dbReference type="PROSITE" id="PS01129">
    <property type="entry name" value="PSI_RLU"/>
    <property type="match status" value="1"/>
</dbReference>
<evidence type="ECO:0000256" key="3">
    <source>
        <dbReference type="ARBA" id="ARBA00033164"/>
    </source>
</evidence>
<reference evidence="5" key="1">
    <citation type="submission" date="2020-10" db="EMBL/GenBank/DDBJ databases">
        <authorList>
            <person name="Gilroy R."/>
        </authorList>
    </citation>
    <scope>NUCLEOTIDE SEQUENCE</scope>
    <source>
        <strain evidence="5">CHK176-6737</strain>
    </source>
</reference>
<name>A0A9D1SN93_9FIRM</name>
<dbReference type="Pfam" id="PF00849">
    <property type="entry name" value="PseudoU_synth_2"/>
    <property type="match status" value="1"/>
</dbReference>
<dbReference type="CDD" id="cd02869">
    <property type="entry name" value="PseudoU_synth_RluA_like"/>
    <property type="match status" value="1"/>
</dbReference>
<dbReference type="AlphaFoldDB" id="A0A9D1SN93"/>
<dbReference type="Proteomes" id="UP000824125">
    <property type="component" value="Unassembled WGS sequence"/>
</dbReference>
<evidence type="ECO:0000313" key="5">
    <source>
        <dbReference type="EMBL" id="HIU68884.1"/>
    </source>
</evidence>
<dbReference type="GO" id="GO:0140098">
    <property type="term" value="F:catalytic activity, acting on RNA"/>
    <property type="evidence" value="ECO:0007669"/>
    <property type="project" value="UniProtKB-ARBA"/>
</dbReference>
<organism evidence="5 6">
    <name type="scientific">Candidatus Scybalenecus merdavium</name>
    <dbReference type="NCBI Taxonomy" id="2840939"/>
    <lineage>
        <taxon>Bacteria</taxon>
        <taxon>Bacillati</taxon>
        <taxon>Bacillota</taxon>
        <taxon>Clostridia</taxon>
        <taxon>Eubacteriales</taxon>
        <taxon>Oscillospiraceae</taxon>
        <taxon>Oscillospiraceae incertae sedis</taxon>
        <taxon>Candidatus Scybalenecus</taxon>
    </lineage>
</organism>
<dbReference type="InterPro" id="IPR006145">
    <property type="entry name" value="PsdUridine_synth_RsuA/RluA"/>
</dbReference>
<dbReference type="Gene3D" id="3.30.2350.10">
    <property type="entry name" value="Pseudouridine synthase"/>
    <property type="match status" value="1"/>
</dbReference>
<evidence type="ECO:0000256" key="2">
    <source>
        <dbReference type="ARBA" id="ARBA00031870"/>
    </source>
</evidence>
<sequence>MRTIDFTVPQDLPAQNIKTYLHRFGVSGSLLKTLKNDPNGILKNGRAARTIDPLLPGDRLQINIPAEGTPPKQSAQKVRILYQDNDILVADKPPFMPVHESRNHQGDTLANAVAGELDGAFRSVYRLDRDTSGLVVVAKNSLSAAKLAGQCQKTYYAVAQGVLARPGRICLPIARMGDSIIKRCVSPRGVYAATNFVPLVCLHGRTLLQIQLETGRTHQIRVHFAHIGMPLVGDSLYGQANPQIMRQALHCGHVSLCHPVTGAHMHFYTAFPPEFMICMRGE</sequence>
<comment type="caution">
    <text evidence="5">The sequence shown here is derived from an EMBL/GenBank/DDBJ whole genome shotgun (WGS) entry which is preliminary data.</text>
</comment>
<proteinExistence type="predicted"/>
<dbReference type="InterPro" id="IPR006224">
    <property type="entry name" value="PsdUridine_synth_RluA-like_CS"/>
</dbReference>
<evidence type="ECO:0000259" key="4">
    <source>
        <dbReference type="Pfam" id="PF00849"/>
    </source>
</evidence>
<evidence type="ECO:0000256" key="1">
    <source>
        <dbReference type="ARBA" id="ARBA00000073"/>
    </source>
</evidence>
<evidence type="ECO:0000313" key="6">
    <source>
        <dbReference type="Proteomes" id="UP000824125"/>
    </source>
</evidence>
<dbReference type="SUPFAM" id="SSF55120">
    <property type="entry name" value="Pseudouridine synthase"/>
    <property type="match status" value="1"/>
</dbReference>
<dbReference type="GO" id="GO:0003723">
    <property type="term" value="F:RNA binding"/>
    <property type="evidence" value="ECO:0007669"/>
    <property type="project" value="InterPro"/>
</dbReference>
<comment type="catalytic activity">
    <reaction evidence="1">
        <text>a uridine in RNA = a pseudouridine in RNA</text>
        <dbReference type="Rhea" id="RHEA:48348"/>
        <dbReference type="Rhea" id="RHEA-COMP:12068"/>
        <dbReference type="Rhea" id="RHEA-COMP:12069"/>
        <dbReference type="ChEBI" id="CHEBI:65314"/>
        <dbReference type="ChEBI" id="CHEBI:65315"/>
    </reaction>
</comment>